<sequence length="105" mass="11916">MLWNSHRTDASINALREAGNLVNDADTARLSPHGDQHVNMLGRYAFITSTPNGPRSRNLPRDSWHEKLIRVILDVPFLGFSQQFWRPLTRSSIPGLREYIAGICC</sequence>
<proteinExistence type="predicted"/>
<dbReference type="Proteomes" id="UP000606115">
    <property type="component" value="Unassembled WGS sequence"/>
</dbReference>
<name>A0ABQ2DPY6_9MICC</name>
<keyword evidence="3" id="KW-1185">Reference proteome</keyword>
<dbReference type="Pfam" id="PF01526">
    <property type="entry name" value="DDE_Tnp_Tn3"/>
    <property type="match status" value="1"/>
</dbReference>
<gene>
    <name evidence="2" type="ORF">GCM10007173_24720</name>
</gene>
<organism evidence="2 3">
    <name type="scientific">Glutamicibacter ardleyensis</name>
    <dbReference type="NCBI Taxonomy" id="225894"/>
    <lineage>
        <taxon>Bacteria</taxon>
        <taxon>Bacillati</taxon>
        <taxon>Actinomycetota</taxon>
        <taxon>Actinomycetes</taxon>
        <taxon>Micrococcales</taxon>
        <taxon>Micrococcaceae</taxon>
        <taxon>Glutamicibacter</taxon>
    </lineage>
</organism>
<feature type="domain" description="Tn3 transposase DDE" evidence="1">
    <location>
        <begin position="1"/>
        <end position="44"/>
    </location>
</feature>
<evidence type="ECO:0000313" key="3">
    <source>
        <dbReference type="Proteomes" id="UP000606115"/>
    </source>
</evidence>
<dbReference type="EMBL" id="BMKX01000006">
    <property type="protein sequence ID" value="GGJ64857.1"/>
    <property type="molecule type" value="Genomic_DNA"/>
</dbReference>
<protein>
    <recommendedName>
        <fullName evidence="1">Tn3 transposase DDE domain-containing protein</fullName>
    </recommendedName>
</protein>
<accession>A0ABQ2DPY6</accession>
<evidence type="ECO:0000313" key="2">
    <source>
        <dbReference type="EMBL" id="GGJ64857.1"/>
    </source>
</evidence>
<dbReference type="InterPro" id="IPR002513">
    <property type="entry name" value="Tn3_Tnp_DDE_dom"/>
</dbReference>
<evidence type="ECO:0000259" key="1">
    <source>
        <dbReference type="Pfam" id="PF01526"/>
    </source>
</evidence>
<reference evidence="3" key="1">
    <citation type="journal article" date="2019" name="Int. J. Syst. Evol. Microbiol.">
        <title>The Global Catalogue of Microorganisms (GCM) 10K type strain sequencing project: providing services to taxonomists for standard genome sequencing and annotation.</title>
        <authorList>
            <consortium name="The Broad Institute Genomics Platform"/>
            <consortium name="The Broad Institute Genome Sequencing Center for Infectious Disease"/>
            <person name="Wu L."/>
            <person name="Ma J."/>
        </authorList>
    </citation>
    <scope>NUCLEOTIDE SEQUENCE [LARGE SCALE GENOMIC DNA]</scope>
    <source>
        <strain evidence="3">CGMCC 1.3685</strain>
    </source>
</reference>
<comment type="caution">
    <text evidence="2">The sequence shown here is derived from an EMBL/GenBank/DDBJ whole genome shotgun (WGS) entry which is preliminary data.</text>
</comment>